<organism evidence="1 2">
    <name type="scientific">Piscirickettsia salmonis</name>
    <dbReference type="NCBI Taxonomy" id="1238"/>
    <lineage>
        <taxon>Bacteria</taxon>
        <taxon>Pseudomonadati</taxon>
        <taxon>Pseudomonadota</taxon>
        <taxon>Gammaproteobacteria</taxon>
        <taxon>Thiotrichales</taxon>
        <taxon>Piscirickettsiaceae</taxon>
        <taxon>Piscirickettsia</taxon>
    </lineage>
</organism>
<reference evidence="1 2" key="1">
    <citation type="submission" date="2019-04" db="EMBL/GenBank/DDBJ databases">
        <title>Complete genome sequencing of Piscirickettsia salmonis strain Psal-009.</title>
        <authorList>
            <person name="Schober I."/>
            <person name="Bunk B."/>
            <person name="Sproer C."/>
            <person name="Carril G.P."/>
            <person name="Riedel T."/>
            <person name="Flores-Herrera P.A."/>
            <person name="Nourdin-Galindo G."/>
            <person name="Marshall S.H."/>
            <person name="Overmann J."/>
        </authorList>
    </citation>
    <scope>NUCLEOTIDE SEQUENCE [LARGE SCALE GENOMIC DNA]</scope>
    <source>
        <strain evidence="1 2">Psal-009</strain>
    </source>
</reference>
<name>A0A9Q5YJI5_PISSA</name>
<accession>A0A9Q5YJI5</accession>
<dbReference type="Gene3D" id="3.40.50.620">
    <property type="entry name" value="HUPs"/>
    <property type="match status" value="1"/>
</dbReference>
<protein>
    <submittedName>
        <fullName evidence="1">Uncharacterized protein</fullName>
    </submittedName>
</protein>
<dbReference type="InterPro" id="IPR014729">
    <property type="entry name" value="Rossmann-like_a/b/a_fold"/>
</dbReference>
<proteinExistence type="predicted"/>
<evidence type="ECO:0000313" key="2">
    <source>
        <dbReference type="Proteomes" id="UP000422232"/>
    </source>
</evidence>
<dbReference type="EMBL" id="CP038908">
    <property type="protein sequence ID" value="QGO06699.1"/>
    <property type="molecule type" value="Genomic_DNA"/>
</dbReference>
<sequence>MNIIFSNYGNDSIALIQWAYENNLPDVTVAHVITGWQGTHWQHRLDQGQELAKRLGFNVTHLTAHHDFSSLIKERRAFPTTKFQWCAGILKGLPLLGWLDEEDFDCKATILIAHRRAASPANQQLPEYIEESEYYGDRRLWHPLYLCTTKERDALIQRSGLNKLSHRALECDPCVNSDEADLLRLDAATITRTRQLEHAISQSMFSSQRFANATNLTEVILWLKQEYPSNSQANPEQFLEMGCGSPYGCGL</sequence>
<keyword evidence="2" id="KW-1185">Reference proteome</keyword>
<gene>
    <name evidence="1" type="ORF">Psal009_02616</name>
</gene>
<dbReference type="RefSeq" id="WP_016210717.1">
    <property type="nucleotide sequence ID" value="NZ_CP012413.1"/>
</dbReference>
<dbReference type="GeneID" id="66740249"/>
<dbReference type="AlphaFoldDB" id="A0A9Q5YJI5"/>
<dbReference type="SUPFAM" id="SSF52402">
    <property type="entry name" value="Adenine nucleotide alpha hydrolases-like"/>
    <property type="match status" value="1"/>
</dbReference>
<dbReference type="Proteomes" id="UP000422232">
    <property type="component" value="Chromosome"/>
</dbReference>
<evidence type="ECO:0000313" key="1">
    <source>
        <dbReference type="EMBL" id="QGO06699.1"/>
    </source>
</evidence>